<keyword evidence="11" id="KW-0378">Hydrolase</keyword>
<evidence type="ECO:0000256" key="1">
    <source>
        <dbReference type="ARBA" id="ARBA00004184"/>
    </source>
</evidence>
<evidence type="ECO:0000259" key="9">
    <source>
        <dbReference type="PROSITE" id="PS50056"/>
    </source>
</evidence>
<gene>
    <name evidence="11" type="ORF">BpHYR1_000968</name>
</gene>
<dbReference type="GO" id="GO:0016020">
    <property type="term" value="C:membrane"/>
    <property type="evidence" value="ECO:0007669"/>
    <property type="project" value="TreeGrafter"/>
</dbReference>
<dbReference type="Pfam" id="PF06602">
    <property type="entry name" value="Myotub-related"/>
    <property type="match status" value="1"/>
</dbReference>
<dbReference type="InterPro" id="IPR004182">
    <property type="entry name" value="GRAM"/>
</dbReference>
<dbReference type="InterPro" id="IPR011993">
    <property type="entry name" value="PH-like_dom_sf"/>
</dbReference>
<feature type="binding site" evidence="8">
    <location>
        <begin position="527"/>
        <end position="533"/>
    </location>
    <ligand>
        <name>substrate</name>
    </ligand>
</feature>
<accession>A0A3M7T3D0</accession>
<comment type="caution">
    <text evidence="11">The sequence shown here is derived from an EMBL/GenBank/DDBJ whole genome shotgun (WGS) entry which is preliminary data.</text>
</comment>
<dbReference type="EMBL" id="REGN01000353">
    <property type="protein sequence ID" value="RNA42536.1"/>
    <property type="molecule type" value="Genomic_DNA"/>
</dbReference>
<dbReference type="Proteomes" id="UP000276133">
    <property type="component" value="Unassembled WGS sequence"/>
</dbReference>
<dbReference type="SUPFAM" id="SSF52799">
    <property type="entry name" value="(Phosphotyrosine protein) phosphatases II"/>
    <property type="match status" value="1"/>
</dbReference>
<dbReference type="GO" id="GO:0012505">
    <property type="term" value="C:endomembrane system"/>
    <property type="evidence" value="ECO:0007669"/>
    <property type="project" value="UniProtKB-SubCell"/>
</dbReference>
<dbReference type="GO" id="GO:0046856">
    <property type="term" value="P:phosphatidylinositol dephosphorylation"/>
    <property type="evidence" value="ECO:0007669"/>
    <property type="project" value="TreeGrafter"/>
</dbReference>
<evidence type="ECO:0000256" key="2">
    <source>
        <dbReference type="ARBA" id="ARBA00004496"/>
    </source>
</evidence>
<evidence type="ECO:0000259" key="10">
    <source>
        <dbReference type="PROSITE" id="PS51339"/>
    </source>
</evidence>
<dbReference type="Gene3D" id="2.30.29.30">
    <property type="entry name" value="Pleckstrin-homology domain (PH domain)/Phosphotyrosine-binding domain (PTB)"/>
    <property type="match status" value="1"/>
</dbReference>
<feature type="domain" description="Tyrosine specific protein phosphatases" evidence="9">
    <location>
        <begin position="496"/>
        <end position="543"/>
    </location>
</feature>
<comment type="similarity">
    <text evidence="3">Belongs to the protein-tyrosine phosphatase family. Non-receptor class myotubularin subfamily.</text>
</comment>
<dbReference type="GO" id="GO:0005737">
    <property type="term" value="C:cytoplasm"/>
    <property type="evidence" value="ECO:0007669"/>
    <property type="project" value="UniProtKB-SubCell"/>
</dbReference>
<evidence type="ECO:0000256" key="3">
    <source>
        <dbReference type="ARBA" id="ARBA00007471"/>
    </source>
</evidence>
<dbReference type="InterPro" id="IPR003595">
    <property type="entry name" value="Tyr_Pase_cat"/>
</dbReference>
<dbReference type="PROSITE" id="PS51339">
    <property type="entry name" value="PPASE_MYOTUBULARIN"/>
    <property type="match status" value="1"/>
</dbReference>
<dbReference type="AlphaFoldDB" id="A0A3M7T3D0"/>
<keyword evidence="6" id="KW-0443">Lipid metabolism</keyword>
<dbReference type="PANTHER" id="PTHR10807">
    <property type="entry name" value="MYOTUBULARIN-RELATED"/>
    <property type="match status" value="1"/>
</dbReference>
<dbReference type="PROSITE" id="PS00383">
    <property type="entry name" value="TYR_PHOSPHATASE_1"/>
    <property type="match status" value="1"/>
</dbReference>
<proteinExistence type="inferred from homology"/>
<dbReference type="CDD" id="cd14507">
    <property type="entry name" value="PTP-MTM-like"/>
    <property type="match status" value="1"/>
</dbReference>
<dbReference type="PROSITE" id="PS50056">
    <property type="entry name" value="TYR_PHOSPHATASE_2"/>
    <property type="match status" value="1"/>
</dbReference>
<dbReference type="SMART" id="SM00404">
    <property type="entry name" value="PTPc_motif"/>
    <property type="match status" value="1"/>
</dbReference>
<feature type="active site" description="Phosphocysteine intermediate" evidence="7">
    <location>
        <position position="527"/>
    </location>
</feature>
<dbReference type="InterPro" id="IPR010569">
    <property type="entry name" value="Myotubularin-like_Pase_dom"/>
</dbReference>
<dbReference type="GO" id="GO:0004438">
    <property type="term" value="F:phosphatidylinositol-3-phosphate phosphatase activity"/>
    <property type="evidence" value="ECO:0007669"/>
    <property type="project" value="TreeGrafter"/>
</dbReference>
<reference evidence="11 12" key="1">
    <citation type="journal article" date="2018" name="Sci. Rep.">
        <title>Genomic signatures of local adaptation to the degree of environmental predictability in rotifers.</title>
        <authorList>
            <person name="Franch-Gras L."/>
            <person name="Hahn C."/>
            <person name="Garcia-Roger E.M."/>
            <person name="Carmona M.J."/>
            <person name="Serra M."/>
            <person name="Gomez A."/>
        </authorList>
    </citation>
    <scope>NUCLEOTIDE SEQUENCE [LARGE SCALE GENOMIC DNA]</scope>
    <source>
        <strain evidence="11">HYR1</strain>
    </source>
</reference>
<evidence type="ECO:0000256" key="5">
    <source>
        <dbReference type="ARBA" id="ARBA00022490"/>
    </source>
</evidence>
<protein>
    <recommendedName>
        <fullName evidence="4">phosphatidylinositol-3,5-bisphosphate 3-phosphatase</fullName>
        <ecNumber evidence="4">3.1.3.95</ecNumber>
    </recommendedName>
</protein>
<keyword evidence="5" id="KW-0963">Cytoplasm</keyword>
<dbReference type="OrthoDB" id="271628at2759"/>
<dbReference type="InterPro" id="IPR000387">
    <property type="entry name" value="Tyr_Pase_dom"/>
</dbReference>
<evidence type="ECO:0000256" key="6">
    <source>
        <dbReference type="ARBA" id="ARBA00023098"/>
    </source>
</evidence>
<organism evidence="11 12">
    <name type="scientific">Brachionus plicatilis</name>
    <name type="common">Marine rotifer</name>
    <name type="synonym">Brachionus muelleri</name>
    <dbReference type="NCBI Taxonomy" id="10195"/>
    <lineage>
        <taxon>Eukaryota</taxon>
        <taxon>Metazoa</taxon>
        <taxon>Spiralia</taxon>
        <taxon>Gnathifera</taxon>
        <taxon>Rotifera</taxon>
        <taxon>Eurotatoria</taxon>
        <taxon>Monogononta</taxon>
        <taxon>Pseudotrocha</taxon>
        <taxon>Ploima</taxon>
        <taxon>Brachionidae</taxon>
        <taxon>Brachionus</taxon>
    </lineage>
</organism>
<dbReference type="InterPro" id="IPR030564">
    <property type="entry name" value="Myotubularin"/>
</dbReference>
<dbReference type="PANTHER" id="PTHR10807:SF128">
    <property type="entry name" value="PHOSPHATIDYLINOSITOL-3,5-BISPHOSPHATE 3-PHOSPHATASE"/>
    <property type="match status" value="1"/>
</dbReference>
<dbReference type="InterPro" id="IPR029021">
    <property type="entry name" value="Prot-tyrosine_phosphatase-like"/>
</dbReference>
<dbReference type="GO" id="GO:0052629">
    <property type="term" value="F:phosphatidylinositol-3,5-bisphosphate 3-phosphatase activity"/>
    <property type="evidence" value="ECO:0007669"/>
    <property type="project" value="UniProtKB-EC"/>
</dbReference>
<dbReference type="Pfam" id="PF02893">
    <property type="entry name" value="GRAM"/>
    <property type="match status" value="1"/>
</dbReference>
<evidence type="ECO:0000256" key="7">
    <source>
        <dbReference type="PIRSR" id="PIRSR630564-1"/>
    </source>
</evidence>
<dbReference type="STRING" id="10195.A0A3M7T3D0"/>
<dbReference type="SUPFAM" id="SSF50729">
    <property type="entry name" value="PH domain-like"/>
    <property type="match status" value="1"/>
</dbReference>
<feature type="domain" description="Myotubularin phosphatase" evidence="10">
    <location>
        <begin position="273"/>
        <end position="689"/>
    </location>
</feature>
<keyword evidence="12" id="KW-1185">Reference proteome</keyword>
<dbReference type="EC" id="3.1.3.95" evidence="4"/>
<evidence type="ECO:0000313" key="12">
    <source>
        <dbReference type="Proteomes" id="UP000276133"/>
    </source>
</evidence>
<evidence type="ECO:0000256" key="4">
    <source>
        <dbReference type="ARBA" id="ARBA00012903"/>
    </source>
</evidence>
<feature type="binding site" evidence="8">
    <location>
        <begin position="430"/>
        <end position="431"/>
    </location>
    <ligand>
        <name>substrate</name>
    </ligand>
</feature>
<evidence type="ECO:0000256" key="8">
    <source>
        <dbReference type="PIRSR" id="PIRSR630564-2"/>
    </source>
</evidence>
<comment type="subcellular location">
    <subcellularLocation>
        <location evidence="2">Cytoplasm</location>
    </subcellularLocation>
    <subcellularLocation>
        <location evidence="1">Endomembrane system</location>
        <topology evidence="1">Peripheral membrane protein</topology>
    </subcellularLocation>
</comment>
<sequence length="783" mass="89720">MNQNDMNDDVPKAPTRTHLKTNLNNRINAQNLQQTKVLTITSDKSSLENAADMAAKKALGTAKLGSIPSLNTHQNSDLDQFRNLSISSTGSGDAHKEAEHAPILQPSQIITSSVSKTKQSANIIPKLIEGEKIISTCEFSNVTSTDIVFVLPDNRGVSGKLCLTNFRLYFRSDEYFNNVLRGTSHYLVIDLPLGLVHRIEKIGHLSSKQNNFYGIFIYCKNGRKLIFAISARNKQDKSRKVIYDLLHKYAFPLSNNLNFFAFCYKQRFPDETGWFVYDCKKEYERIGITTKTSDWRFSSVNQDFKLCDTYPKLLIVPACVKDEELKQIAEFRSKHRIPVLSWLKFDNRKNHVALLRSSQPLCGITQKRSERDENYLFKIFKLNTINSLDKLYIMDARPVVNAYANRTTGGGHESEDNYKDCEINFLNIHNIHVMRESLRKIFDMSLPSVNQYVSNQPSILSSNTLSSNASGQAQSQASSRLETDEDKNFLLNLENSKWLNHIRSVLNGALKVVKYINSYSSSVLVHCSDGWDRTAQLTSLSMLMMDKYYRTLRGFEVLIEKEWLSFGHRFGVRMGHGSSDHTNQDRSPIFLQFIDCVWQLMQQNSKVFEFNEKFLITIVNNMYTCQFGTFLHNNESERDKYDVRNKTVSLWSYINSYKNEFKNSSYIEFDGVVECSTSMSSLQLWTAYYFQYKEVIDDSSLVDLPNELSESQKQANSQVKMTNYNMNTPILSSKLFGNQSFLHQMVSQMKATVRSYNSPQSGAVQPGMVQDSELIRYKAESAD</sequence>
<evidence type="ECO:0000313" key="11">
    <source>
        <dbReference type="EMBL" id="RNA42536.1"/>
    </source>
</evidence>
<name>A0A3M7T3D0_BRAPC</name>
<dbReference type="InterPro" id="IPR016130">
    <property type="entry name" value="Tyr_Pase_AS"/>
</dbReference>